<keyword evidence="1" id="KW-1133">Transmembrane helix</keyword>
<feature type="domain" description="Phosphatidic acid phosphatase type 2/haloperoxidase" evidence="2">
    <location>
        <begin position="61"/>
        <end position="172"/>
    </location>
</feature>
<proteinExistence type="predicted"/>
<gene>
    <name evidence="3" type="ORF">COV86_01880</name>
</gene>
<keyword evidence="1" id="KW-0812">Transmembrane</keyword>
<comment type="caution">
    <text evidence="3">The sequence shown here is derived from an EMBL/GenBank/DDBJ whole genome shotgun (WGS) entry which is preliminary data.</text>
</comment>
<feature type="transmembrane region" description="Helical" evidence="1">
    <location>
        <begin position="60"/>
        <end position="79"/>
    </location>
</feature>
<dbReference type="InterPro" id="IPR036938">
    <property type="entry name" value="PAP2/HPO_sf"/>
</dbReference>
<feature type="transmembrane region" description="Helical" evidence="1">
    <location>
        <begin position="24"/>
        <end position="51"/>
    </location>
</feature>
<feature type="transmembrane region" description="Helical" evidence="1">
    <location>
        <begin position="133"/>
        <end position="149"/>
    </location>
</feature>
<dbReference type="PANTHER" id="PTHR14969:SF13">
    <property type="entry name" value="AT30094P"/>
    <property type="match status" value="1"/>
</dbReference>
<evidence type="ECO:0000256" key="1">
    <source>
        <dbReference type="SAM" id="Phobius"/>
    </source>
</evidence>
<evidence type="ECO:0000313" key="3">
    <source>
        <dbReference type="EMBL" id="PIQ72638.1"/>
    </source>
</evidence>
<name>A0A2H0KN16_9BACT</name>
<dbReference type="Proteomes" id="UP000229570">
    <property type="component" value="Unassembled WGS sequence"/>
</dbReference>
<organism evidence="3 4">
    <name type="scientific">Candidatus Roizmanbacteria bacterium CG11_big_fil_rev_8_21_14_0_20_35_14</name>
    <dbReference type="NCBI Taxonomy" id="1974855"/>
    <lineage>
        <taxon>Bacteria</taxon>
        <taxon>Candidatus Roizmaniibacteriota</taxon>
    </lineage>
</organism>
<dbReference type="EMBL" id="PCVL01000022">
    <property type="protein sequence ID" value="PIQ72638.1"/>
    <property type="molecule type" value="Genomic_DNA"/>
</dbReference>
<accession>A0A2H0KN16</accession>
<dbReference type="SMART" id="SM00014">
    <property type="entry name" value="acidPPc"/>
    <property type="match status" value="1"/>
</dbReference>
<protein>
    <recommendedName>
        <fullName evidence="2">Phosphatidic acid phosphatase type 2/haloperoxidase domain-containing protein</fullName>
    </recommendedName>
</protein>
<sequence>MLNILKFDLYTTTLLQIIIPRNLFFSYFFSFFSVIGSATLIWIVLAILLVVFEEIKHKKFIIYFALSLLTTALLVNVVAKNIVRRPRPILPPNSYLLTPNFFCPVDYSFPSGHAATAFAAATILTYFDKKRRWFYYIVAILISFSRIYLGCHYFFDVIVGALIGYLISRLLLFFLDTSPFRRRS</sequence>
<keyword evidence="1" id="KW-0472">Membrane</keyword>
<dbReference type="AlphaFoldDB" id="A0A2H0KN16"/>
<dbReference type="SUPFAM" id="SSF48317">
    <property type="entry name" value="Acid phosphatase/Vanadium-dependent haloperoxidase"/>
    <property type="match status" value="1"/>
</dbReference>
<dbReference type="Pfam" id="PF01569">
    <property type="entry name" value="PAP2"/>
    <property type="match status" value="1"/>
</dbReference>
<evidence type="ECO:0000259" key="2">
    <source>
        <dbReference type="SMART" id="SM00014"/>
    </source>
</evidence>
<feature type="transmembrane region" description="Helical" evidence="1">
    <location>
        <begin position="155"/>
        <end position="175"/>
    </location>
</feature>
<dbReference type="Gene3D" id="1.20.144.10">
    <property type="entry name" value="Phosphatidic acid phosphatase type 2/haloperoxidase"/>
    <property type="match status" value="2"/>
</dbReference>
<evidence type="ECO:0000313" key="4">
    <source>
        <dbReference type="Proteomes" id="UP000229570"/>
    </source>
</evidence>
<dbReference type="InterPro" id="IPR000326">
    <property type="entry name" value="PAP2/HPO"/>
</dbReference>
<dbReference type="CDD" id="cd01610">
    <property type="entry name" value="PAP2_like"/>
    <property type="match status" value="1"/>
</dbReference>
<dbReference type="PANTHER" id="PTHR14969">
    <property type="entry name" value="SPHINGOSINE-1-PHOSPHATE PHOSPHOHYDROLASE"/>
    <property type="match status" value="1"/>
</dbReference>
<reference evidence="3 4" key="1">
    <citation type="submission" date="2017-09" db="EMBL/GenBank/DDBJ databases">
        <title>Depth-based differentiation of microbial function through sediment-hosted aquifers and enrichment of novel symbionts in the deep terrestrial subsurface.</title>
        <authorList>
            <person name="Probst A.J."/>
            <person name="Ladd B."/>
            <person name="Jarett J.K."/>
            <person name="Geller-Mcgrath D.E."/>
            <person name="Sieber C.M."/>
            <person name="Emerson J.B."/>
            <person name="Anantharaman K."/>
            <person name="Thomas B.C."/>
            <person name="Malmstrom R."/>
            <person name="Stieglmeier M."/>
            <person name="Klingl A."/>
            <person name="Woyke T."/>
            <person name="Ryan C.M."/>
            <person name="Banfield J.F."/>
        </authorList>
    </citation>
    <scope>NUCLEOTIDE SEQUENCE [LARGE SCALE GENOMIC DNA]</scope>
    <source>
        <strain evidence="3">CG11_big_fil_rev_8_21_14_0_20_35_14</strain>
    </source>
</reference>
<feature type="non-terminal residue" evidence="3">
    <location>
        <position position="184"/>
    </location>
</feature>